<feature type="compositionally biased region" description="Basic and acidic residues" evidence="1">
    <location>
        <begin position="99"/>
        <end position="110"/>
    </location>
</feature>
<proteinExistence type="predicted"/>
<organism evidence="2 3">
    <name type="scientific">Clohesyomyces aquaticus</name>
    <dbReference type="NCBI Taxonomy" id="1231657"/>
    <lineage>
        <taxon>Eukaryota</taxon>
        <taxon>Fungi</taxon>
        <taxon>Dikarya</taxon>
        <taxon>Ascomycota</taxon>
        <taxon>Pezizomycotina</taxon>
        <taxon>Dothideomycetes</taxon>
        <taxon>Pleosporomycetidae</taxon>
        <taxon>Pleosporales</taxon>
        <taxon>Lindgomycetaceae</taxon>
        <taxon>Clohesyomyces</taxon>
    </lineage>
</organism>
<reference evidence="2 3" key="1">
    <citation type="submission" date="2016-07" db="EMBL/GenBank/DDBJ databases">
        <title>Pervasive Adenine N6-methylation of Active Genes in Fungi.</title>
        <authorList>
            <consortium name="DOE Joint Genome Institute"/>
            <person name="Mondo S.J."/>
            <person name="Dannebaum R.O."/>
            <person name="Kuo R.C."/>
            <person name="Labutti K."/>
            <person name="Haridas S."/>
            <person name="Kuo A."/>
            <person name="Salamov A."/>
            <person name="Ahrendt S.R."/>
            <person name="Lipzen A."/>
            <person name="Sullivan W."/>
            <person name="Andreopoulos W.B."/>
            <person name="Clum A."/>
            <person name="Lindquist E."/>
            <person name="Daum C."/>
            <person name="Ramamoorthy G.K."/>
            <person name="Gryganskyi A."/>
            <person name="Culley D."/>
            <person name="Magnuson J.K."/>
            <person name="James T.Y."/>
            <person name="O'Malley M.A."/>
            <person name="Stajich J.E."/>
            <person name="Spatafora J.W."/>
            <person name="Visel A."/>
            <person name="Grigoriev I.V."/>
        </authorList>
    </citation>
    <scope>NUCLEOTIDE SEQUENCE [LARGE SCALE GENOMIC DNA]</scope>
    <source>
        <strain evidence="2 3">CBS 115471</strain>
    </source>
</reference>
<evidence type="ECO:0000313" key="3">
    <source>
        <dbReference type="Proteomes" id="UP000193144"/>
    </source>
</evidence>
<accession>A0A1Y2A351</accession>
<feature type="region of interest" description="Disordered" evidence="1">
    <location>
        <begin position="203"/>
        <end position="224"/>
    </location>
</feature>
<evidence type="ECO:0000313" key="2">
    <source>
        <dbReference type="EMBL" id="ORY16908.1"/>
    </source>
</evidence>
<sequence length="245" mass="26804">MSHSSTSLSLSTSPSTATWDNMGEIYATLEECERNGTATEADLIGLSRYRRSSSDTDSEADSESGRERKQQGEAIVLPVTAQNLRTLEQQTMSLNSGCGKEDHESRDSIARWDSGSSSTSSTSSPSSSSVPSSPSPTPAHSSYVPLPATLTFDHPPSTPSDQDDTPPGPHPHCPRYCDYIYWPAWRATRDLHLVLLDGRPENRSDGKRAGHFRKYKERKERSGWGNGRSALRVEWTGEEGEGVTG</sequence>
<feature type="region of interest" description="Disordered" evidence="1">
    <location>
        <begin position="35"/>
        <end position="79"/>
    </location>
</feature>
<dbReference type="AlphaFoldDB" id="A0A1Y2A351"/>
<comment type="caution">
    <text evidence="2">The sequence shown here is derived from an EMBL/GenBank/DDBJ whole genome shotgun (WGS) entry which is preliminary data.</text>
</comment>
<feature type="region of interest" description="Disordered" evidence="1">
    <location>
        <begin position="94"/>
        <end position="170"/>
    </location>
</feature>
<protein>
    <submittedName>
        <fullName evidence="2">Uncharacterized protein</fullName>
    </submittedName>
</protein>
<dbReference type="EMBL" id="MCFA01000015">
    <property type="protein sequence ID" value="ORY16908.1"/>
    <property type="molecule type" value="Genomic_DNA"/>
</dbReference>
<gene>
    <name evidence="2" type="ORF">BCR34DRAFT_635289</name>
</gene>
<feature type="compositionally biased region" description="Low complexity" evidence="1">
    <location>
        <begin position="114"/>
        <end position="142"/>
    </location>
</feature>
<name>A0A1Y2A351_9PLEO</name>
<keyword evidence="3" id="KW-1185">Reference proteome</keyword>
<evidence type="ECO:0000256" key="1">
    <source>
        <dbReference type="SAM" id="MobiDB-lite"/>
    </source>
</evidence>
<dbReference type="Proteomes" id="UP000193144">
    <property type="component" value="Unassembled WGS sequence"/>
</dbReference>